<protein>
    <submittedName>
        <fullName evidence="2">Uncharacterized protein LOC142175115</fullName>
    </submittedName>
</protein>
<evidence type="ECO:0000313" key="1">
    <source>
        <dbReference type="Proteomes" id="UP000790787"/>
    </source>
</evidence>
<gene>
    <name evidence="2" type="primary">LOC142175115</name>
</gene>
<evidence type="ECO:0000313" key="2">
    <source>
        <dbReference type="RefSeq" id="XP_075097787.1"/>
    </source>
</evidence>
<reference evidence="1" key="1">
    <citation type="journal article" date="2014" name="Nat. Commun.">
        <title>The tobacco genome sequence and its comparison with those of tomato and potato.</title>
        <authorList>
            <person name="Sierro N."/>
            <person name="Battey J.N."/>
            <person name="Ouadi S."/>
            <person name="Bakaher N."/>
            <person name="Bovet L."/>
            <person name="Willig A."/>
            <person name="Goepfert S."/>
            <person name="Peitsch M.C."/>
            <person name="Ivanov N.V."/>
        </authorList>
    </citation>
    <scope>NUCLEOTIDE SEQUENCE [LARGE SCALE GENOMIC DNA]</scope>
</reference>
<organism evidence="1 2">
    <name type="scientific">Nicotiana tabacum</name>
    <name type="common">Common tobacco</name>
    <dbReference type="NCBI Taxonomy" id="4097"/>
    <lineage>
        <taxon>Eukaryota</taxon>
        <taxon>Viridiplantae</taxon>
        <taxon>Streptophyta</taxon>
        <taxon>Embryophyta</taxon>
        <taxon>Tracheophyta</taxon>
        <taxon>Spermatophyta</taxon>
        <taxon>Magnoliopsida</taxon>
        <taxon>eudicotyledons</taxon>
        <taxon>Gunneridae</taxon>
        <taxon>Pentapetalae</taxon>
        <taxon>asterids</taxon>
        <taxon>lamiids</taxon>
        <taxon>Solanales</taxon>
        <taxon>Solanaceae</taxon>
        <taxon>Nicotianoideae</taxon>
        <taxon>Nicotianeae</taxon>
        <taxon>Nicotiana</taxon>
    </lineage>
</organism>
<keyword evidence="1" id="KW-1185">Reference proteome</keyword>
<proteinExistence type="predicted"/>
<dbReference type="Proteomes" id="UP000790787">
    <property type="component" value="Chromosome 21"/>
</dbReference>
<reference evidence="2" key="2">
    <citation type="submission" date="2025-08" db="UniProtKB">
        <authorList>
            <consortium name="RefSeq"/>
        </authorList>
    </citation>
    <scope>IDENTIFICATION</scope>
    <source>
        <tissue evidence="2">Leaf</tissue>
    </source>
</reference>
<dbReference type="RefSeq" id="XP_075097787.1">
    <property type="nucleotide sequence ID" value="XM_075241686.1"/>
</dbReference>
<sequence>MAKDSELWDIICDGPHVPMKKLEETEPMVPKDSKEYNNIDRKAIDKNYHAKKILVYEIGTDEYNKVSACDTAKEIWEALQTTYEGTTQVKQSKIDMLTTEYELFRMNDDESV</sequence>
<name>A0AC58TKN4_TOBAC</name>
<accession>A0AC58TKN4</accession>